<protein>
    <submittedName>
        <fullName evidence="1">Uncharacterized protein</fullName>
    </submittedName>
</protein>
<dbReference type="AlphaFoldDB" id="A0A7S3AGB6"/>
<dbReference type="EMBL" id="HBHX01008301">
    <property type="protein sequence ID" value="CAE0103947.1"/>
    <property type="molecule type" value="Transcribed_RNA"/>
</dbReference>
<proteinExistence type="predicted"/>
<organism evidence="1">
    <name type="scientific">Haptolina ericina</name>
    <dbReference type="NCBI Taxonomy" id="156174"/>
    <lineage>
        <taxon>Eukaryota</taxon>
        <taxon>Haptista</taxon>
        <taxon>Haptophyta</taxon>
        <taxon>Prymnesiophyceae</taxon>
        <taxon>Prymnesiales</taxon>
        <taxon>Prymnesiaceae</taxon>
        <taxon>Haptolina</taxon>
    </lineage>
</organism>
<name>A0A7S3AGB6_9EUKA</name>
<sequence length="185" mass="19098">MAALKLPNVGYATNADHGAGCNIHPPPKQYCGARLGDSAASLVYKSATPWRSPTFAYASGVVTGTTAIVTVTLNDVGAAGLTTDVYPYNYLGGSACPSPGYCVWASITLSTGQTLNATVGTSADKRKLLLTAEVPKEASDANVTGHMYAWGAVPLMNAYDLSSGLPVLQWNTAASNFTQMGSEGI</sequence>
<accession>A0A7S3AGB6</accession>
<evidence type="ECO:0000313" key="1">
    <source>
        <dbReference type="EMBL" id="CAE0103947.1"/>
    </source>
</evidence>
<gene>
    <name evidence="1" type="ORF">HERI1096_LOCUS4605</name>
</gene>
<reference evidence="1" key="1">
    <citation type="submission" date="2021-01" db="EMBL/GenBank/DDBJ databases">
        <authorList>
            <person name="Corre E."/>
            <person name="Pelletier E."/>
            <person name="Niang G."/>
            <person name="Scheremetjew M."/>
            <person name="Finn R."/>
            <person name="Kale V."/>
            <person name="Holt S."/>
            <person name="Cochrane G."/>
            <person name="Meng A."/>
            <person name="Brown T."/>
            <person name="Cohen L."/>
        </authorList>
    </citation>
    <scope>NUCLEOTIDE SEQUENCE</scope>
    <source>
        <strain evidence="1">CCMP281</strain>
    </source>
</reference>